<dbReference type="EMBL" id="CP098754">
    <property type="protein sequence ID" value="WIH94555.1"/>
    <property type="molecule type" value="Genomic_DNA"/>
</dbReference>
<reference evidence="2" key="1">
    <citation type="submission" date="2022-06" db="EMBL/GenBank/DDBJ databases">
        <title>Brachyspira pilosicoli from pigs in Switzerland.</title>
        <authorList>
            <person name="Schmitt S."/>
            <person name="Arnold M."/>
            <person name="Rossano A."/>
            <person name="Perreten V."/>
        </authorList>
    </citation>
    <scope>NUCLEOTIDE SEQUENCE</scope>
    <source>
        <strain evidence="2">MEI4028</strain>
    </source>
</reference>
<accession>A0AAJ6GGG9</accession>
<dbReference type="Proteomes" id="UP001242021">
    <property type="component" value="Chromosome"/>
</dbReference>
<dbReference type="AlphaFoldDB" id="A0AAJ6GGG9"/>
<organism evidence="2 3">
    <name type="scientific">Brachyspira pilosicoli</name>
    <name type="common">Serpulina pilosicoli</name>
    <dbReference type="NCBI Taxonomy" id="52584"/>
    <lineage>
        <taxon>Bacteria</taxon>
        <taxon>Pseudomonadati</taxon>
        <taxon>Spirochaetota</taxon>
        <taxon>Spirochaetia</taxon>
        <taxon>Brachyspirales</taxon>
        <taxon>Brachyspiraceae</taxon>
        <taxon>Brachyspira</taxon>
    </lineage>
</organism>
<evidence type="ECO:0000313" key="2">
    <source>
        <dbReference type="EMBL" id="WIH94555.1"/>
    </source>
</evidence>
<name>A0AAJ6GGG9_BRAPL</name>
<evidence type="ECO:0000256" key="1">
    <source>
        <dbReference type="SAM" id="MobiDB-lite"/>
    </source>
</evidence>
<feature type="region of interest" description="Disordered" evidence="1">
    <location>
        <begin position="590"/>
        <end position="616"/>
    </location>
</feature>
<gene>
    <name evidence="2" type="ORF">NEH99_09680</name>
</gene>
<evidence type="ECO:0000313" key="3">
    <source>
        <dbReference type="Proteomes" id="UP001242021"/>
    </source>
</evidence>
<evidence type="ECO:0008006" key="4">
    <source>
        <dbReference type="Google" id="ProtNLM"/>
    </source>
</evidence>
<sequence length="685" mass="76567">MKELNNNIFNNNIAGDTSNILIPDNSAIKKGIVFKSNIDSNVLNGFYNILSKAIQYLQFTGGLYSKEADYNEGNIASLVIKDSENYSIWQFRRNSNNPQVLNNNPPITGASITTINGIDIYEGGTLNTDWDKLTEDYDVEATPNTVMIRDEEGASNVNMPSNIENTTVVNNKYLEEQLQSGLSIKQDKLIAGTNVEITEDNVINVKGDVATDAKSVSYDNSNTNLEYITDYDFPKFKLEIPDTININLNTFQGTITKQTNNEYILSCQLNSYSVDENIIIPINNIEDDSNIFKMYSILAQFFDFNSYTNISQEKTIVYDLAPDECSISNISGDLICCFMLTGEDKLILTIGKKDNTPIPSGIYNISLRIKNKVLKKNDQYLFLISSSKTSLCTLKLEQDNNKIKLTGNMSSFIDTQSQVDGGNFYSEVIENYFNLIGTIMPEDLISTEGITSSNGKPVKFGVAKITGSLGIVYILAVGYEDESTISKDDIFTFNLLPDKNYTLEAIYKNVTNVQELGEALNEKDINLQNQIDILIKRYMIPPQFIQVSEANGTFDDNKSPANWYKKIWGITTVWKVVYNGDGITLRTEGGLSNDRRNNGIQEDAGRNATGSLGLRNNTGITDNVTSGIIYQGSQFANGIPQDYNLTRGSKIEIDLSRAYTTANEFRMRNRLMRIYILQSIEGVQV</sequence>
<protein>
    <recommendedName>
        <fullName evidence="4">Hvp 101 VSH-1 tail protein</fullName>
    </recommendedName>
</protein>
<proteinExistence type="predicted"/>
<dbReference type="RefSeq" id="WP_284602623.1">
    <property type="nucleotide sequence ID" value="NZ_CP098752.1"/>
</dbReference>